<reference evidence="2" key="1">
    <citation type="submission" date="2017-12" db="EMBL/GenBank/DDBJ databases">
        <title>Draft genome sequence of Telmatospirillum siberiense 26-4b1T, an acidotolerant peatland alphaproteobacterium potentially involved in sulfur cycling.</title>
        <authorList>
            <person name="Hausmann B."/>
            <person name="Pjevac P."/>
            <person name="Schreck K."/>
            <person name="Herbold C.W."/>
            <person name="Daims H."/>
            <person name="Wagner M."/>
            <person name="Pester M."/>
            <person name="Loy A."/>
        </authorList>
    </citation>
    <scope>NUCLEOTIDE SEQUENCE [LARGE SCALE GENOMIC DNA]</scope>
    <source>
        <strain evidence="2">26-4b1</strain>
    </source>
</reference>
<proteinExistence type="predicted"/>
<dbReference type="Pfam" id="PF11756">
    <property type="entry name" value="YgbA_NO"/>
    <property type="match status" value="1"/>
</dbReference>
<dbReference type="Proteomes" id="UP000233293">
    <property type="component" value="Unassembled WGS sequence"/>
</dbReference>
<name>A0A2N3PYE5_9PROT</name>
<sequence>MLRLYCRARHRAAGGELCPDCAALHDYALQRLQRCPFGEDKPACGKCRVHCYKPDRREQVRQVMRWAGPRMTWRHPVLALRHLIDGRKPAPTLKKRE</sequence>
<comment type="caution">
    <text evidence="1">The sequence shown here is derived from an EMBL/GenBank/DDBJ whole genome shotgun (WGS) entry which is preliminary data.</text>
</comment>
<dbReference type="NCBIfam" id="NF007714">
    <property type="entry name" value="PRK10410.1-2"/>
    <property type="match status" value="1"/>
</dbReference>
<dbReference type="InterPro" id="IPR020483">
    <property type="entry name" value="Uncharacterised_YgbA"/>
</dbReference>
<protein>
    <submittedName>
        <fullName evidence="1">Nitrous oxide-stimulated promoter family protein</fullName>
    </submittedName>
</protein>
<keyword evidence="2" id="KW-1185">Reference proteome</keyword>
<dbReference type="AlphaFoldDB" id="A0A2N3PYE5"/>
<gene>
    <name evidence="1" type="ORF">CWS72_06500</name>
</gene>
<accession>A0A2N3PYE5</accession>
<evidence type="ECO:0000313" key="2">
    <source>
        <dbReference type="Proteomes" id="UP000233293"/>
    </source>
</evidence>
<dbReference type="EMBL" id="PIUM01000005">
    <property type="protein sequence ID" value="PKU25419.1"/>
    <property type="molecule type" value="Genomic_DNA"/>
</dbReference>
<dbReference type="OrthoDB" id="5344095at2"/>
<organism evidence="1 2">
    <name type="scientific">Telmatospirillum siberiense</name>
    <dbReference type="NCBI Taxonomy" id="382514"/>
    <lineage>
        <taxon>Bacteria</taxon>
        <taxon>Pseudomonadati</taxon>
        <taxon>Pseudomonadota</taxon>
        <taxon>Alphaproteobacteria</taxon>
        <taxon>Rhodospirillales</taxon>
        <taxon>Rhodospirillaceae</taxon>
        <taxon>Telmatospirillum</taxon>
    </lineage>
</organism>
<evidence type="ECO:0000313" key="1">
    <source>
        <dbReference type="EMBL" id="PKU25419.1"/>
    </source>
</evidence>